<dbReference type="PANTHER" id="PTHR43022:SF1">
    <property type="entry name" value="PROTEIN SMF"/>
    <property type="match status" value="1"/>
</dbReference>
<dbReference type="SUPFAM" id="SSF47781">
    <property type="entry name" value="RuvA domain 2-like"/>
    <property type="match status" value="1"/>
</dbReference>
<dbReference type="PANTHER" id="PTHR43022">
    <property type="entry name" value="PROTEIN SMF"/>
    <property type="match status" value="1"/>
</dbReference>
<evidence type="ECO:0000256" key="1">
    <source>
        <dbReference type="ARBA" id="ARBA00006525"/>
    </source>
</evidence>
<dbReference type="Gene3D" id="3.40.50.450">
    <property type="match status" value="1"/>
</dbReference>
<dbReference type="GO" id="GO:0009294">
    <property type="term" value="P:DNA-mediated transformation"/>
    <property type="evidence" value="ECO:0007669"/>
    <property type="project" value="InterPro"/>
</dbReference>
<organism evidence="3">
    <name type="scientific">marine metagenome</name>
    <dbReference type="NCBI Taxonomy" id="408172"/>
    <lineage>
        <taxon>unclassified sequences</taxon>
        <taxon>metagenomes</taxon>
        <taxon>ecological metagenomes</taxon>
    </lineage>
</organism>
<feature type="domain" description="Smf/DprA SLOG" evidence="2">
    <location>
        <begin position="79"/>
        <end position="273"/>
    </location>
</feature>
<proteinExistence type="inferred from homology"/>
<gene>
    <name evidence="3" type="ORF">METZ01_LOCUS382105</name>
</gene>
<name>A0A382U645_9ZZZZ</name>
<dbReference type="NCBIfam" id="TIGR00732">
    <property type="entry name" value="dprA"/>
    <property type="match status" value="1"/>
</dbReference>
<dbReference type="InterPro" id="IPR057666">
    <property type="entry name" value="DrpA_SLOG"/>
</dbReference>
<evidence type="ECO:0000313" key="3">
    <source>
        <dbReference type="EMBL" id="SVD29251.1"/>
    </source>
</evidence>
<protein>
    <recommendedName>
        <fullName evidence="2">Smf/DprA SLOG domain-containing protein</fullName>
    </recommendedName>
</protein>
<dbReference type="AlphaFoldDB" id="A0A382U645"/>
<dbReference type="InterPro" id="IPR003488">
    <property type="entry name" value="DprA"/>
</dbReference>
<feature type="non-terminal residue" evidence="3">
    <location>
        <position position="273"/>
    </location>
</feature>
<comment type="similarity">
    <text evidence="1">Belongs to the DprA/Smf family.</text>
</comment>
<accession>A0A382U645</accession>
<dbReference type="Pfam" id="PF14520">
    <property type="entry name" value="HHH_5"/>
    <property type="match status" value="1"/>
</dbReference>
<dbReference type="Pfam" id="PF02481">
    <property type="entry name" value="DNA_processg_A"/>
    <property type="match status" value="1"/>
</dbReference>
<feature type="non-terminal residue" evidence="3">
    <location>
        <position position="1"/>
    </location>
</feature>
<sequence>VDAREALVVLNLLEGIGPVRVRQLLECFGDAAKVLQANRSALVRVKGIGDDLAGTIVQWQSTTDLAGELKHAEDFGARLVFQTDNEYPELLREIYDPPIVLYVKGRLLPEDKNSIAMVGARRTTHYGQDAARKLAYQLAGHGITVVSGGARGIDSASHQGALSAKGRTIAVLGTGINIVYPAENAELYERISDNGAVITQFPFNRKGDKQSFPIRNRIVAGMTLGTVVVEANQKSGALITANMAADNNRQVFAVPGRIDSPQSRGCHNLIRNG</sequence>
<reference evidence="3" key="1">
    <citation type="submission" date="2018-05" db="EMBL/GenBank/DDBJ databases">
        <authorList>
            <person name="Lanie J.A."/>
            <person name="Ng W.-L."/>
            <person name="Kazmierczak K.M."/>
            <person name="Andrzejewski T.M."/>
            <person name="Davidsen T.M."/>
            <person name="Wayne K.J."/>
            <person name="Tettelin H."/>
            <person name="Glass J.I."/>
            <person name="Rusch D."/>
            <person name="Podicherti R."/>
            <person name="Tsui H.-C.T."/>
            <person name="Winkler M.E."/>
        </authorList>
    </citation>
    <scope>NUCLEOTIDE SEQUENCE</scope>
</reference>
<dbReference type="InterPro" id="IPR010994">
    <property type="entry name" value="RuvA_2-like"/>
</dbReference>
<evidence type="ECO:0000259" key="2">
    <source>
        <dbReference type="Pfam" id="PF02481"/>
    </source>
</evidence>
<dbReference type="EMBL" id="UINC01141489">
    <property type="protein sequence ID" value="SVD29251.1"/>
    <property type="molecule type" value="Genomic_DNA"/>
</dbReference>
<dbReference type="SUPFAM" id="SSF102405">
    <property type="entry name" value="MCP/YpsA-like"/>
    <property type="match status" value="1"/>
</dbReference>